<proteinExistence type="predicted"/>
<evidence type="ECO:0000313" key="3">
    <source>
        <dbReference type="Proteomes" id="UP000288227"/>
    </source>
</evidence>
<evidence type="ECO:0000256" key="1">
    <source>
        <dbReference type="SAM" id="MobiDB-lite"/>
    </source>
</evidence>
<dbReference type="EMBL" id="BHXQ01000001">
    <property type="protein sequence ID" value="GCC49869.1"/>
    <property type="molecule type" value="Genomic_DNA"/>
</dbReference>
<accession>A0A401U4R8</accession>
<dbReference type="Proteomes" id="UP000288227">
    <property type="component" value="Unassembled WGS sequence"/>
</dbReference>
<protein>
    <submittedName>
        <fullName evidence="2">Uncharacterized protein</fullName>
    </submittedName>
</protein>
<evidence type="ECO:0000313" key="2">
    <source>
        <dbReference type="EMBL" id="GCC49869.1"/>
    </source>
</evidence>
<gene>
    <name evidence="2" type="ORF">SanaruYs_00830</name>
</gene>
<feature type="region of interest" description="Disordered" evidence="1">
    <location>
        <begin position="15"/>
        <end position="36"/>
    </location>
</feature>
<dbReference type="AlphaFoldDB" id="A0A401U4R8"/>
<sequence length="83" mass="9575">MLGRNQVWIKYESANQKGSAESYPTDKYGNSYDNGGGVNRRFHKKLKENRMQLELHQGEIKSFIIRSSFLVNTTHSPSIFLKP</sequence>
<name>A0A401U4R8_9BACT</name>
<comment type="caution">
    <text evidence="2">The sequence shown here is derived from an EMBL/GenBank/DDBJ whole genome shotgun (WGS) entry which is preliminary data.</text>
</comment>
<reference evidence="2 3" key="1">
    <citation type="submission" date="2018-11" db="EMBL/GenBank/DDBJ databases">
        <title>Chryseotalea sanarue gen. nov., sp., nov., a member of the family Cytophagaceae, isolated from a brackish lake in Hamamatsu Japan.</title>
        <authorList>
            <person name="Maejima Y."/>
            <person name="Iino T."/>
            <person name="Muraguchi Y."/>
            <person name="Fukuda K."/>
            <person name="Ohkuma M."/>
            <person name="Moriuchi R."/>
            <person name="Dohra H."/>
            <person name="Kimbara K."/>
            <person name="Shintani M."/>
        </authorList>
    </citation>
    <scope>NUCLEOTIDE SEQUENCE [LARGE SCALE GENOMIC DNA]</scope>
    <source>
        <strain evidence="2 3">Ys</strain>
    </source>
</reference>
<keyword evidence="3" id="KW-1185">Reference proteome</keyword>
<organism evidence="2 3">
    <name type="scientific">Chryseotalea sanaruensis</name>
    <dbReference type="NCBI Taxonomy" id="2482724"/>
    <lineage>
        <taxon>Bacteria</taxon>
        <taxon>Pseudomonadati</taxon>
        <taxon>Bacteroidota</taxon>
        <taxon>Cytophagia</taxon>
        <taxon>Cytophagales</taxon>
        <taxon>Chryseotaleaceae</taxon>
        <taxon>Chryseotalea</taxon>
    </lineage>
</organism>